<dbReference type="Gene3D" id="1.25.40.20">
    <property type="entry name" value="Ankyrin repeat-containing domain"/>
    <property type="match status" value="2"/>
</dbReference>
<accession>W5YPT9</accession>
<evidence type="ECO:0000256" key="3">
    <source>
        <dbReference type="PROSITE-ProRule" id="PRU00023"/>
    </source>
</evidence>
<sequence length="143" mass="14899">MSKQQPGQPQAPDNQKDEDAVAFAQGIFELARNGAAGLLMPLLGAGVPVDIRTSEGESLLMLATANDHTQTVEVLLEQGANPNLADNQGRTPLMIAADNNAVHLIEPLLKAGAKLELTDDRGTTALDHARAAGAESAIARLSV</sequence>
<proteinExistence type="predicted"/>
<dbReference type="KEGG" id="msx:AU14_07320"/>
<dbReference type="PANTHER" id="PTHR24166:SF52">
    <property type="entry name" value="ANKYRIN REPEAT DOMAIN-CONTAINING PROTEIN 65"/>
    <property type="match status" value="1"/>
</dbReference>
<dbReference type="Pfam" id="PF12796">
    <property type="entry name" value="Ank_2"/>
    <property type="match status" value="1"/>
</dbReference>
<dbReference type="Proteomes" id="UP000061489">
    <property type="component" value="Chromosome"/>
</dbReference>
<dbReference type="SUPFAM" id="SSF48403">
    <property type="entry name" value="Ankyrin repeat"/>
    <property type="match status" value="1"/>
</dbReference>
<dbReference type="EMBL" id="CP007151">
    <property type="protein sequence ID" value="AHI28483.1"/>
    <property type="molecule type" value="Genomic_DNA"/>
</dbReference>
<dbReference type="OrthoDB" id="671583at2"/>
<dbReference type="PROSITE" id="PS50297">
    <property type="entry name" value="ANK_REP_REGION"/>
    <property type="match status" value="2"/>
</dbReference>
<dbReference type="STRING" id="1420916.AU14_07320"/>
<gene>
    <name evidence="4" type="ORF">AU14_07320</name>
</gene>
<dbReference type="PANTHER" id="PTHR24166">
    <property type="entry name" value="ROLLING PEBBLES, ISOFORM B"/>
    <property type="match status" value="1"/>
</dbReference>
<dbReference type="InterPro" id="IPR036770">
    <property type="entry name" value="Ankyrin_rpt-contain_sf"/>
</dbReference>
<feature type="repeat" description="ANK" evidence="3">
    <location>
        <begin position="55"/>
        <end position="87"/>
    </location>
</feature>
<protein>
    <submittedName>
        <fullName evidence="4">Ankyrin</fullName>
    </submittedName>
</protein>
<dbReference type="RefSeq" id="WP_041339871.1">
    <property type="nucleotide sequence ID" value="NZ_CP007151.1"/>
</dbReference>
<evidence type="ECO:0000313" key="5">
    <source>
        <dbReference type="Proteomes" id="UP000061489"/>
    </source>
</evidence>
<reference evidence="4 5" key="1">
    <citation type="journal article" date="2014" name="Genome Announc.">
        <title>Draft Genome Sequences of Marinobacter similis A3d10T and Marinobacter salarius R9SW1T.</title>
        <authorList>
            <person name="Ivanova E.P."/>
            <person name="Ng H.J."/>
            <person name="Webb H.K."/>
            <person name="Feng G."/>
            <person name="Oshima K."/>
            <person name="Hattori M."/>
            <person name="Ohkuma M."/>
            <person name="Sergeev A.F."/>
            <person name="Mikhailov V.V."/>
            <person name="Crawford R.J."/>
            <person name="Sawabe T."/>
        </authorList>
    </citation>
    <scope>NUCLEOTIDE SEQUENCE [LARGE SCALE GENOMIC DNA]</scope>
    <source>
        <strain evidence="4 5">A3d10</strain>
    </source>
</reference>
<name>W5YPT9_9GAMM</name>
<dbReference type="HOGENOM" id="CLU_000134_18_1_6"/>
<keyword evidence="1" id="KW-0677">Repeat</keyword>
<dbReference type="PROSITE" id="PS50088">
    <property type="entry name" value="ANK_REPEAT"/>
    <property type="match status" value="2"/>
</dbReference>
<dbReference type="InterPro" id="IPR050889">
    <property type="entry name" value="Dendritic_Spine_Reg/Scaffold"/>
</dbReference>
<evidence type="ECO:0000313" key="4">
    <source>
        <dbReference type="EMBL" id="AHI28483.1"/>
    </source>
</evidence>
<organism evidence="4 5">
    <name type="scientific">Marinobacter similis</name>
    <dbReference type="NCBI Taxonomy" id="1420916"/>
    <lineage>
        <taxon>Bacteria</taxon>
        <taxon>Pseudomonadati</taxon>
        <taxon>Pseudomonadota</taxon>
        <taxon>Gammaproteobacteria</taxon>
        <taxon>Pseudomonadales</taxon>
        <taxon>Marinobacteraceae</taxon>
        <taxon>Marinobacter</taxon>
    </lineage>
</organism>
<evidence type="ECO:0000256" key="1">
    <source>
        <dbReference type="ARBA" id="ARBA00022737"/>
    </source>
</evidence>
<feature type="repeat" description="ANK" evidence="3">
    <location>
        <begin position="88"/>
        <end position="120"/>
    </location>
</feature>
<keyword evidence="5" id="KW-1185">Reference proteome</keyword>
<keyword evidence="2 3" id="KW-0040">ANK repeat</keyword>
<dbReference type="InterPro" id="IPR002110">
    <property type="entry name" value="Ankyrin_rpt"/>
</dbReference>
<dbReference type="AlphaFoldDB" id="W5YPT9"/>
<dbReference type="SMART" id="SM00248">
    <property type="entry name" value="ANK"/>
    <property type="match status" value="2"/>
</dbReference>
<evidence type="ECO:0000256" key="2">
    <source>
        <dbReference type="ARBA" id="ARBA00023043"/>
    </source>
</evidence>